<sequence>MTGNDSNEPPPYIPGPNPGRVGERQQFQQPQQYGQPPQQQYGRPQQQQFQQPGRFQPPAEMQPWQPAPQQPVPMPYASMQPAPMIKPKNPGAAAVLSFLIPGVGQLMNGDIGLGILMMILTGIAYASLFVAIGFLLVPAMYIWSIIQAYTKAKNWNVAHGIIS</sequence>
<evidence type="ECO:0000313" key="4">
    <source>
        <dbReference type="Proteomes" id="UP000295146"/>
    </source>
</evidence>
<name>A0A4R8C343_9ACTN</name>
<dbReference type="AlphaFoldDB" id="A0A4R8C343"/>
<keyword evidence="2" id="KW-1133">Transmembrane helix</keyword>
<feature type="region of interest" description="Disordered" evidence="1">
    <location>
        <begin position="1"/>
        <end position="80"/>
    </location>
</feature>
<gene>
    <name evidence="3" type="ORF">EV653_4244</name>
</gene>
<dbReference type="EMBL" id="SODP01000002">
    <property type="protein sequence ID" value="TDW70208.1"/>
    <property type="molecule type" value="Genomic_DNA"/>
</dbReference>
<dbReference type="RefSeq" id="WP_202871764.1">
    <property type="nucleotide sequence ID" value="NZ_SODP01000002.1"/>
</dbReference>
<evidence type="ECO:0008006" key="5">
    <source>
        <dbReference type="Google" id="ProtNLM"/>
    </source>
</evidence>
<evidence type="ECO:0000256" key="2">
    <source>
        <dbReference type="SAM" id="Phobius"/>
    </source>
</evidence>
<proteinExistence type="predicted"/>
<reference evidence="3 4" key="1">
    <citation type="submission" date="2019-03" db="EMBL/GenBank/DDBJ databases">
        <title>Genomic Encyclopedia of Type Strains, Phase III (KMG-III): the genomes of soil and plant-associated and newly described type strains.</title>
        <authorList>
            <person name="Whitman W."/>
        </authorList>
    </citation>
    <scope>NUCLEOTIDE SEQUENCE [LARGE SCALE GENOMIC DNA]</scope>
    <source>
        <strain evidence="3 4">VKM Ac-2573</strain>
    </source>
</reference>
<dbReference type="Proteomes" id="UP000295146">
    <property type="component" value="Unassembled WGS sequence"/>
</dbReference>
<feature type="transmembrane region" description="Helical" evidence="2">
    <location>
        <begin position="113"/>
        <end position="143"/>
    </location>
</feature>
<comment type="caution">
    <text evidence="3">The sequence shown here is derived from an EMBL/GenBank/DDBJ whole genome shotgun (WGS) entry which is preliminary data.</text>
</comment>
<feature type="compositionally biased region" description="Pro residues" evidence="1">
    <location>
        <begin position="8"/>
        <end position="17"/>
    </location>
</feature>
<feature type="compositionally biased region" description="Low complexity" evidence="1">
    <location>
        <begin position="24"/>
        <end position="64"/>
    </location>
</feature>
<accession>A0A4R8C343</accession>
<keyword evidence="2" id="KW-0812">Transmembrane</keyword>
<feature type="compositionally biased region" description="Pro residues" evidence="1">
    <location>
        <begin position="65"/>
        <end position="74"/>
    </location>
</feature>
<keyword evidence="2" id="KW-0472">Membrane</keyword>
<protein>
    <recommendedName>
        <fullName evidence="5">TM2 domain-containing membrane protein YozV</fullName>
    </recommendedName>
</protein>
<evidence type="ECO:0000256" key="1">
    <source>
        <dbReference type="SAM" id="MobiDB-lite"/>
    </source>
</evidence>
<organism evidence="3 4">
    <name type="scientific">Kribbella pratensis</name>
    <dbReference type="NCBI Taxonomy" id="2512112"/>
    <lineage>
        <taxon>Bacteria</taxon>
        <taxon>Bacillati</taxon>
        <taxon>Actinomycetota</taxon>
        <taxon>Actinomycetes</taxon>
        <taxon>Propionibacteriales</taxon>
        <taxon>Kribbellaceae</taxon>
        <taxon>Kribbella</taxon>
    </lineage>
</organism>
<keyword evidence="4" id="KW-1185">Reference proteome</keyword>
<evidence type="ECO:0000313" key="3">
    <source>
        <dbReference type="EMBL" id="TDW70208.1"/>
    </source>
</evidence>